<dbReference type="AlphaFoldDB" id="A0A0A9CUR5"/>
<evidence type="ECO:0000256" key="9">
    <source>
        <dbReference type="ARBA" id="ARBA00032766"/>
    </source>
</evidence>
<dbReference type="InterPro" id="IPR008930">
    <property type="entry name" value="Terpenoid_cyclase/PrenylTrfase"/>
</dbReference>
<sequence length="163" mass="18330">MGDGVELAAYKHVRYIVTFEKKKHSFESLVMEHIRLNGAYWGLTTLDLLHKLHAVDAAEVVDWIMSCYHPQSGGFGGNVGHDPHVLYTLSAVQVLCLFDRLDVLDVDKVADCILFQNLNLVHAVVVDLESWDYQCPNSKPIPHLGLINLWLNRLVCSVFLSSS</sequence>
<keyword evidence="3" id="KW-0637">Prenyltransferase</keyword>
<evidence type="ECO:0000313" key="11">
    <source>
        <dbReference type="EMBL" id="JAD79356.1"/>
    </source>
</evidence>
<keyword evidence="4" id="KW-0808">Transferase</keyword>
<dbReference type="PANTHER" id="PTHR11774">
    <property type="entry name" value="GERANYLGERANYL TRANSFERASE TYPE BETA SUBUNIT"/>
    <property type="match status" value="1"/>
</dbReference>
<dbReference type="Pfam" id="PF00432">
    <property type="entry name" value="Prenyltrans"/>
    <property type="match status" value="1"/>
</dbReference>
<evidence type="ECO:0000256" key="7">
    <source>
        <dbReference type="ARBA" id="ARBA00022833"/>
    </source>
</evidence>
<dbReference type="GO" id="GO:0005968">
    <property type="term" value="C:Rab-protein geranylgeranyltransferase complex"/>
    <property type="evidence" value="ECO:0007669"/>
    <property type="project" value="TreeGrafter"/>
</dbReference>
<evidence type="ECO:0000256" key="5">
    <source>
        <dbReference type="ARBA" id="ARBA00022723"/>
    </source>
</evidence>
<evidence type="ECO:0000256" key="1">
    <source>
        <dbReference type="ARBA" id="ARBA00001947"/>
    </source>
</evidence>
<evidence type="ECO:0000256" key="2">
    <source>
        <dbReference type="ARBA" id="ARBA00010497"/>
    </source>
</evidence>
<comment type="cofactor">
    <cofactor evidence="1">
        <name>Zn(2+)</name>
        <dbReference type="ChEBI" id="CHEBI:29105"/>
    </cofactor>
</comment>
<evidence type="ECO:0000256" key="3">
    <source>
        <dbReference type="ARBA" id="ARBA00022602"/>
    </source>
</evidence>
<dbReference type="InterPro" id="IPR001330">
    <property type="entry name" value="Prenyltrans"/>
</dbReference>
<dbReference type="PANTHER" id="PTHR11774:SF11">
    <property type="entry name" value="GERANYLGERANYL TRANSFERASE TYPE-2 SUBUNIT BETA"/>
    <property type="match status" value="1"/>
</dbReference>
<feature type="domain" description="Prenyltransferase alpha-alpha toroid" evidence="10">
    <location>
        <begin position="9"/>
        <end position="113"/>
    </location>
</feature>
<keyword evidence="6" id="KW-0677">Repeat</keyword>
<protein>
    <recommendedName>
        <fullName evidence="8">Geranylgeranyl transferase type II subunit beta</fullName>
    </recommendedName>
    <alternativeName>
        <fullName evidence="9">Type II protein geranyl-geranyltransferase subunit beta</fullName>
    </alternativeName>
</protein>
<accession>A0A0A9CUR5</accession>
<dbReference type="Gene3D" id="1.50.10.20">
    <property type="match status" value="1"/>
</dbReference>
<keyword evidence="7" id="KW-0862">Zinc</keyword>
<keyword evidence="5" id="KW-0479">Metal-binding</keyword>
<dbReference type="EMBL" id="GBRH01218539">
    <property type="protein sequence ID" value="JAD79356.1"/>
    <property type="molecule type" value="Transcribed_RNA"/>
</dbReference>
<dbReference type="SUPFAM" id="SSF48239">
    <property type="entry name" value="Terpenoid cyclases/Protein prenyltransferases"/>
    <property type="match status" value="1"/>
</dbReference>
<comment type="similarity">
    <text evidence="2">Belongs to the protein prenyltransferase subunit beta family.</text>
</comment>
<evidence type="ECO:0000256" key="6">
    <source>
        <dbReference type="ARBA" id="ARBA00022737"/>
    </source>
</evidence>
<reference evidence="11" key="2">
    <citation type="journal article" date="2015" name="Data Brief">
        <title>Shoot transcriptome of the giant reed, Arundo donax.</title>
        <authorList>
            <person name="Barrero R.A."/>
            <person name="Guerrero F.D."/>
            <person name="Moolhuijzen P."/>
            <person name="Goolsby J.A."/>
            <person name="Tidwell J."/>
            <person name="Bellgard S.E."/>
            <person name="Bellgard M.I."/>
        </authorList>
    </citation>
    <scope>NUCLEOTIDE SEQUENCE</scope>
    <source>
        <tissue evidence="11">Shoot tissue taken approximately 20 cm above the soil surface</tissue>
    </source>
</reference>
<organism evidence="11">
    <name type="scientific">Arundo donax</name>
    <name type="common">Giant reed</name>
    <name type="synonym">Donax arundinaceus</name>
    <dbReference type="NCBI Taxonomy" id="35708"/>
    <lineage>
        <taxon>Eukaryota</taxon>
        <taxon>Viridiplantae</taxon>
        <taxon>Streptophyta</taxon>
        <taxon>Embryophyta</taxon>
        <taxon>Tracheophyta</taxon>
        <taxon>Spermatophyta</taxon>
        <taxon>Magnoliopsida</taxon>
        <taxon>Liliopsida</taxon>
        <taxon>Poales</taxon>
        <taxon>Poaceae</taxon>
        <taxon>PACMAD clade</taxon>
        <taxon>Arundinoideae</taxon>
        <taxon>Arundineae</taxon>
        <taxon>Arundo</taxon>
    </lineage>
</organism>
<evidence type="ECO:0000259" key="10">
    <source>
        <dbReference type="Pfam" id="PF00432"/>
    </source>
</evidence>
<dbReference type="GO" id="GO:0004663">
    <property type="term" value="F:Rab geranylgeranyltransferase activity"/>
    <property type="evidence" value="ECO:0007669"/>
    <property type="project" value="TreeGrafter"/>
</dbReference>
<evidence type="ECO:0000256" key="4">
    <source>
        <dbReference type="ARBA" id="ARBA00022679"/>
    </source>
</evidence>
<proteinExistence type="inferred from homology"/>
<reference evidence="11" key="1">
    <citation type="submission" date="2014-09" db="EMBL/GenBank/DDBJ databases">
        <authorList>
            <person name="Magalhaes I.L.F."/>
            <person name="Oliveira U."/>
            <person name="Santos F.R."/>
            <person name="Vidigal T.H.D.A."/>
            <person name="Brescovit A.D."/>
            <person name="Santos A.J."/>
        </authorList>
    </citation>
    <scope>NUCLEOTIDE SEQUENCE</scope>
    <source>
        <tissue evidence="11">Shoot tissue taken approximately 20 cm above the soil surface</tissue>
    </source>
</reference>
<evidence type="ECO:0000256" key="8">
    <source>
        <dbReference type="ARBA" id="ARBA00030816"/>
    </source>
</evidence>
<name>A0A0A9CUR5_ARUDO</name>
<dbReference type="InterPro" id="IPR045089">
    <property type="entry name" value="PGGT1B-like"/>
</dbReference>
<dbReference type="GO" id="GO:0046872">
    <property type="term" value="F:metal ion binding"/>
    <property type="evidence" value="ECO:0007669"/>
    <property type="project" value="UniProtKB-KW"/>
</dbReference>